<dbReference type="RefSeq" id="XP_018096375.1">
    <property type="nucleotide sequence ID" value="XM_018240886.2"/>
</dbReference>
<dbReference type="Pfam" id="PF07502">
    <property type="entry name" value="MANEC"/>
    <property type="match status" value="1"/>
</dbReference>
<feature type="compositionally biased region" description="Polar residues" evidence="5">
    <location>
        <begin position="313"/>
        <end position="334"/>
    </location>
</feature>
<keyword evidence="4" id="KW-0325">Glycoprotein</keyword>
<feature type="compositionally biased region" description="Polar residues" evidence="5">
    <location>
        <begin position="236"/>
        <end position="245"/>
    </location>
</feature>
<sequence>MDPCWTLLPYIVFVTLPFMTPCGAQSCLSRPIPDMTIAINREVLQTVSSTDPLYTADPEQCAAACCAQHKIAGHKDCNLYIFDTRKIQKHLNCYLFHCPTPESCPLKRSKGVMSIWMLPENKGTGSHTDGPVIQVPVSSDHSKEEKSASKGTDNGFHSHGDKSQISDPKEQAESSETEKSAFSAQSQDDTRDRAEQNKHPNSSKAKEIGSDVQSQGHTIPDPIEHSHRSDSEDSDIQTLGDTSQLPDPIENSHSSESRNSDVQPQDDKSKATDPIVDSKSSEDRQSGVKSHGQKQISDPTENSQNSEEKKFASNKQSQVDRSQPSDSIEDSQSSKPKKTDVKSQGDKKQISDPTKDSLSSEANDSGYEGTKPQTPNLKKPSAIPDNRTHRKSSSDMESESESKESNLKGLSKGSETKIQVGSTDKDPENVQSHITSQMIDLAKDIEKQLDLMESNQDPSTDGSSLSSPDTSLHHNVSGSAHDVGVQNVPSSGADEKSSQADNNVMVLHPTKFLEERSTTAPSNLKSITSASHHLLITKAPQGNSHNNKPANGQQTPIEKDVKNALSSSRVGSRLSEEHTTTKALKTLHLTNSTKIPDTKSLYKTRTPVLATHSAPSKVFPERRSKATTLFPEPGVHTSKTLIDRVTLKSSDLANPESSFEEDHPDLTQHNAQSDRASKLDTHGATDNFFLEERYGLVAALLFGVVFLLVVIGLVGRKVSQVQRRYQYNKVDYLINGMYVDT</sequence>
<gene>
    <name evidence="10 11" type="primary">LOC108704378</name>
</gene>
<keyword evidence="2 7" id="KW-0732">Signal</keyword>
<keyword evidence="3 6" id="KW-0472">Membrane</keyword>
<dbReference type="PROSITE" id="PS50986">
    <property type="entry name" value="MANSC"/>
    <property type="match status" value="1"/>
</dbReference>
<accession>A0A8J0U4E9</accession>
<reference evidence="10 11" key="1">
    <citation type="submission" date="2022-04" db="UniProtKB">
        <authorList>
            <consortium name="RefSeq"/>
        </authorList>
    </citation>
    <scope>IDENTIFICATION</scope>
    <source>
        <strain evidence="10 11">J_2021</strain>
        <tissue evidence="10 11">Erythrocytes</tissue>
    </source>
</reference>
<evidence type="ECO:0000313" key="11">
    <source>
        <dbReference type="RefSeq" id="XP_018096376.1"/>
    </source>
</evidence>
<feature type="compositionally biased region" description="Basic and acidic residues" evidence="5">
    <location>
        <begin position="253"/>
        <end position="271"/>
    </location>
</feature>
<dbReference type="GO" id="GO:0016020">
    <property type="term" value="C:membrane"/>
    <property type="evidence" value="ECO:0007669"/>
    <property type="project" value="UniProtKB-SubCell"/>
</dbReference>
<feature type="compositionally biased region" description="Polar residues" evidence="5">
    <location>
        <begin position="429"/>
        <end position="438"/>
    </location>
</feature>
<feature type="region of interest" description="Disordered" evidence="5">
    <location>
        <begin position="653"/>
        <end position="678"/>
    </location>
</feature>
<feature type="signal peptide" evidence="7">
    <location>
        <begin position="1"/>
        <end position="24"/>
    </location>
</feature>
<proteinExistence type="predicted"/>
<dbReference type="KEGG" id="xla:108704378"/>
<organism evidence="10">
    <name type="scientific">Xenopus laevis</name>
    <name type="common">African clawed frog</name>
    <dbReference type="NCBI Taxonomy" id="8355"/>
    <lineage>
        <taxon>Eukaryota</taxon>
        <taxon>Metazoa</taxon>
        <taxon>Chordata</taxon>
        <taxon>Craniata</taxon>
        <taxon>Vertebrata</taxon>
        <taxon>Euteleostomi</taxon>
        <taxon>Amphibia</taxon>
        <taxon>Batrachia</taxon>
        <taxon>Anura</taxon>
        <taxon>Pipoidea</taxon>
        <taxon>Pipidae</taxon>
        <taxon>Xenopodinae</taxon>
        <taxon>Xenopus</taxon>
        <taxon>Xenopus</taxon>
    </lineage>
</organism>
<evidence type="ECO:0000256" key="6">
    <source>
        <dbReference type="SAM" id="Phobius"/>
    </source>
</evidence>
<feature type="compositionally biased region" description="Basic and acidic residues" evidence="5">
    <location>
        <begin position="188"/>
        <end position="209"/>
    </location>
</feature>
<keyword evidence="6" id="KW-1133">Transmembrane helix</keyword>
<dbReference type="CTD" id="108704378"/>
<evidence type="ECO:0000256" key="5">
    <source>
        <dbReference type="SAM" id="MobiDB-lite"/>
    </source>
</evidence>
<evidence type="ECO:0000256" key="7">
    <source>
        <dbReference type="SAM" id="SignalP"/>
    </source>
</evidence>
<feature type="compositionally biased region" description="Basic and acidic residues" evidence="5">
    <location>
        <begin position="156"/>
        <end position="179"/>
    </location>
</feature>
<comment type="subcellular location">
    <subcellularLocation>
        <location evidence="1">Membrane</location>
    </subcellularLocation>
</comment>
<dbReference type="InterPro" id="IPR011106">
    <property type="entry name" value="MANSC_N"/>
</dbReference>
<dbReference type="OrthoDB" id="10071013at2759"/>
<feature type="transmembrane region" description="Helical" evidence="6">
    <location>
        <begin position="694"/>
        <end position="714"/>
    </location>
</feature>
<feature type="compositionally biased region" description="Basic and acidic residues" evidence="5">
    <location>
        <begin position="337"/>
        <end position="355"/>
    </location>
</feature>
<evidence type="ECO:0000256" key="3">
    <source>
        <dbReference type="ARBA" id="ARBA00023136"/>
    </source>
</evidence>
<feature type="compositionally biased region" description="Polar residues" evidence="5">
    <location>
        <begin position="453"/>
        <end position="478"/>
    </location>
</feature>
<evidence type="ECO:0000259" key="8">
    <source>
        <dbReference type="PROSITE" id="PS50986"/>
    </source>
</evidence>
<feature type="compositionally biased region" description="Polar residues" evidence="5">
    <location>
        <begin position="293"/>
        <end position="305"/>
    </location>
</feature>
<keyword evidence="6" id="KW-0812">Transmembrane</keyword>
<name>A0A8J0U4E9_XENLA</name>
<dbReference type="Proteomes" id="UP000186698">
    <property type="component" value="Chromosome 3L"/>
</dbReference>
<evidence type="ECO:0000313" key="10">
    <source>
        <dbReference type="RefSeq" id="XP_018096375.1"/>
    </source>
</evidence>
<dbReference type="InterPro" id="IPR013980">
    <property type="entry name" value="MANSC_dom"/>
</dbReference>
<feature type="chain" id="PRO_5044692210" evidence="7">
    <location>
        <begin position="25"/>
        <end position="741"/>
    </location>
</feature>
<dbReference type="GeneID" id="108704378"/>
<evidence type="ECO:0000313" key="9">
    <source>
        <dbReference type="Proteomes" id="UP000186698"/>
    </source>
</evidence>
<dbReference type="AlphaFoldDB" id="A0A8J0U4E9"/>
<dbReference type="RefSeq" id="XP_018096376.1">
    <property type="nucleotide sequence ID" value="XM_018240887.2"/>
</dbReference>
<dbReference type="SMART" id="SM00765">
    <property type="entry name" value="MANEC"/>
    <property type="match status" value="1"/>
</dbReference>
<feature type="domain" description="MANSC" evidence="8">
    <location>
        <begin position="31"/>
        <end position="115"/>
    </location>
</feature>
<evidence type="ECO:0000256" key="2">
    <source>
        <dbReference type="ARBA" id="ARBA00022729"/>
    </source>
</evidence>
<evidence type="ECO:0000256" key="4">
    <source>
        <dbReference type="ARBA" id="ARBA00023180"/>
    </source>
</evidence>
<keyword evidence="9" id="KW-1185">Reference proteome</keyword>
<feature type="compositionally biased region" description="Basic and acidic residues" evidence="5">
    <location>
        <begin position="441"/>
        <end position="450"/>
    </location>
</feature>
<protein>
    <submittedName>
        <fullName evidence="10 11">MANSC domain-containing protein 1 isoform X1</fullName>
    </submittedName>
</protein>
<feature type="compositionally biased region" description="Basic and acidic residues" evidence="5">
    <location>
        <begin position="222"/>
        <end position="231"/>
    </location>
</feature>
<feature type="region of interest" description="Disordered" evidence="5">
    <location>
        <begin position="121"/>
        <end position="501"/>
    </location>
</feature>
<evidence type="ECO:0000256" key="1">
    <source>
        <dbReference type="ARBA" id="ARBA00004370"/>
    </source>
</evidence>